<keyword evidence="3" id="KW-0805">Transcription regulation</keyword>
<feature type="domain" description="Zn(2)-C6 fungal-type" evidence="7">
    <location>
        <begin position="49"/>
        <end position="95"/>
    </location>
</feature>
<keyword evidence="6" id="KW-0539">Nucleus</keyword>
<organism evidence="8 9">
    <name type="scientific">Aspergillus pseudodeflectus</name>
    <dbReference type="NCBI Taxonomy" id="176178"/>
    <lineage>
        <taxon>Eukaryota</taxon>
        <taxon>Fungi</taxon>
        <taxon>Dikarya</taxon>
        <taxon>Ascomycota</taxon>
        <taxon>Pezizomycotina</taxon>
        <taxon>Eurotiomycetes</taxon>
        <taxon>Eurotiomycetidae</taxon>
        <taxon>Eurotiales</taxon>
        <taxon>Aspergillaceae</taxon>
        <taxon>Aspergillus</taxon>
        <taxon>Aspergillus subgen. Nidulantes</taxon>
    </lineage>
</organism>
<evidence type="ECO:0000256" key="6">
    <source>
        <dbReference type="ARBA" id="ARBA00023242"/>
    </source>
</evidence>
<keyword evidence="2" id="KW-0862">Zinc</keyword>
<proteinExistence type="predicted"/>
<dbReference type="SMART" id="SM00066">
    <property type="entry name" value="GAL4"/>
    <property type="match status" value="1"/>
</dbReference>
<evidence type="ECO:0000256" key="3">
    <source>
        <dbReference type="ARBA" id="ARBA00023015"/>
    </source>
</evidence>
<keyword evidence="1" id="KW-0479">Metal-binding</keyword>
<dbReference type="EMBL" id="JBFXLR010000125">
    <property type="protein sequence ID" value="KAL2836073.1"/>
    <property type="molecule type" value="Genomic_DNA"/>
</dbReference>
<dbReference type="Pfam" id="PF00172">
    <property type="entry name" value="Zn_clus"/>
    <property type="match status" value="1"/>
</dbReference>
<dbReference type="CDD" id="cd12148">
    <property type="entry name" value="fungal_TF_MHR"/>
    <property type="match status" value="1"/>
</dbReference>
<evidence type="ECO:0000256" key="1">
    <source>
        <dbReference type="ARBA" id="ARBA00022723"/>
    </source>
</evidence>
<keyword evidence="9" id="KW-1185">Reference proteome</keyword>
<dbReference type="InterPro" id="IPR001138">
    <property type="entry name" value="Zn2Cys6_DnaBD"/>
</dbReference>
<dbReference type="GeneID" id="98162872"/>
<keyword evidence="5" id="KW-0804">Transcription</keyword>
<dbReference type="InterPro" id="IPR007219">
    <property type="entry name" value="XnlR_reg_dom"/>
</dbReference>
<keyword evidence="4" id="KW-0238">DNA-binding</keyword>
<evidence type="ECO:0000256" key="5">
    <source>
        <dbReference type="ARBA" id="ARBA00023163"/>
    </source>
</evidence>
<dbReference type="PANTHER" id="PTHR47660:SF7">
    <property type="entry name" value="TRANSCRIPTION FACTOR WITH C2H2 AND ZN(2)-CYS(6) DNA BINDING DOMAIN (EUROFUNG)"/>
    <property type="match status" value="1"/>
</dbReference>
<dbReference type="RefSeq" id="XP_070891939.1">
    <property type="nucleotide sequence ID" value="XM_071047708.1"/>
</dbReference>
<evidence type="ECO:0000313" key="9">
    <source>
        <dbReference type="Proteomes" id="UP001610444"/>
    </source>
</evidence>
<accession>A0ABR4J7M2</accession>
<protein>
    <recommendedName>
        <fullName evidence="7">Zn(2)-C6 fungal-type domain-containing protein</fullName>
    </recommendedName>
</protein>
<sequence>MPPRNQSPGCGADSSREAHSIRHNAKPVISVPSLQSNIWPKIHGVDKPTNTKHACAHCRRAKSQCQGGVPCNECLRRGIQYIPASNAGPPKPSPRFLNLYFEKFHPYWLFIHQGSFDEKVESPFLVQAMVAIGLWMSDQPATRSAAIDLRNTLALAISQQRVGILLHIIFALMRSGAENLGVNQKPSFAQAHTELLDSLLRSCKRLGMFYYPSILAQYSQSDASPYIWLGIEETKWLDLALYKVYQPTSRIGKRANNTHIDSKLTARDLQFPPPTNIRLWKAVSKTDWDTAAHSGVFNHLLDNTMSEVWMSKVNEACDFGLELCHTLQG</sequence>
<name>A0ABR4J7M2_9EURO</name>
<gene>
    <name evidence="8" type="ORF">BJX68DRAFT_274711</name>
</gene>
<dbReference type="Proteomes" id="UP001610444">
    <property type="component" value="Unassembled WGS sequence"/>
</dbReference>
<evidence type="ECO:0000313" key="8">
    <source>
        <dbReference type="EMBL" id="KAL2836073.1"/>
    </source>
</evidence>
<dbReference type="Pfam" id="PF04082">
    <property type="entry name" value="Fungal_trans"/>
    <property type="match status" value="1"/>
</dbReference>
<evidence type="ECO:0000256" key="2">
    <source>
        <dbReference type="ARBA" id="ARBA00022833"/>
    </source>
</evidence>
<comment type="caution">
    <text evidence="8">The sequence shown here is derived from an EMBL/GenBank/DDBJ whole genome shotgun (WGS) entry which is preliminary data.</text>
</comment>
<dbReference type="InterPro" id="IPR036864">
    <property type="entry name" value="Zn2-C6_fun-type_DNA-bd_sf"/>
</dbReference>
<evidence type="ECO:0000256" key="4">
    <source>
        <dbReference type="ARBA" id="ARBA00023125"/>
    </source>
</evidence>
<dbReference type="PANTHER" id="PTHR47660">
    <property type="entry name" value="TRANSCRIPTION FACTOR WITH C2H2 AND ZN(2)-CYS(6) DNA BINDING DOMAIN (EUROFUNG)-RELATED-RELATED"/>
    <property type="match status" value="1"/>
</dbReference>
<dbReference type="Gene3D" id="4.10.240.10">
    <property type="entry name" value="Zn(2)-C6 fungal-type DNA-binding domain"/>
    <property type="match status" value="1"/>
</dbReference>
<dbReference type="SUPFAM" id="SSF57701">
    <property type="entry name" value="Zn2/Cys6 DNA-binding domain"/>
    <property type="match status" value="1"/>
</dbReference>
<reference evidence="8 9" key="1">
    <citation type="submission" date="2024-07" db="EMBL/GenBank/DDBJ databases">
        <title>Section-level genome sequencing and comparative genomics of Aspergillus sections Usti and Cavernicolus.</title>
        <authorList>
            <consortium name="Lawrence Berkeley National Laboratory"/>
            <person name="Nybo J.L."/>
            <person name="Vesth T.C."/>
            <person name="Theobald S."/>
            <person name="Frisvad J.C."/>
            <person name="Larsen T.O."/>
            <person name="Kjaerboelling I."/>
            <person name="Rothschild-Mancinelli K."/>
            <person name="Lyhne E.K."/>
            <person name="Kogle M.E."/>
            <person name="Barry K."/>
            <person name="Clum A."/>
            <person name="Na H."/>
            <person name="Ledsgaard L."/>
            <person name="Lin J."/>
            <person name="Lipzen A."/>
            <person name="Kuo A."/>
            <person name="Riley R."/>
            <person name="Mondo S."/>
            <person name="LaButti K."/>
            <person name="Haridas S."/>
            <person name="Pangalinan J."/>
            <person name="Salamov A.A."/>
            <person name="Simmons B.A."/>
            <person name="Magnuson J.K."/>
            <person name="Chen J."/>
            <person name="Drula E."/>
            <person name="Henrissat B."/>
            <person name="Wiebenga A."/>
            <person name="Lubbers R.J."/>
            <person name="Gomes A.C."/>
            <person name="Macurrencykelacurrency M.R."/>
            <person name="Stajich J."/>
            <person name="Grigoriev I.V."/>
            <person name="Mortensen U.H."/>
            <person name="De vries R.P."/>
            <person name="Baker S.E."/>
            <person name="Andersen M.R."/>
        </authorList>
    </citation>
    <scope>NUCLEOTIDE SEQUENCE [LARGE SCALE GENOMIC DNA]</scope>
    <source>
        <strain evidence="8 9">CBS 756.74</strain>
    </source>
</reference>
<evidence type="ECO:0000259" key="7">
    <source>
        <dbReference type="SMART" id="SM00066"/>
    </source>
</evidence>
<dbReference type="CDD" id="cd00067">
    <property type="entry name" value="GAL4"/>
    <property type="match status" value="1"/>
</dbReference>